<evidence type="ECO:0000256" key="1">
    <source>
        <dbReference type="ARBA" id="ARBA00004196"/>
    </source>
</evidence>
<dbReference type="PANTHER" id="PTHR46847:SF3">
    <property type="entry name" value="GALACTOFURANOSE-BINDING PROTEIN YTFQ"/>
    <property type="match status" value="1"/>
</dbReference>
<dbReference type="Gene3D" id="3.40.50.2300">
    <property type="match status" value="2"/>
</dbReference>
<dbReference type="InterPro" id="IPR025997">
    <property type="entry name" value="SBP_2_dom"/>
</dbReference>
<reference evidence="5 6" key="1">
    <citation type="submission" date="2021-12" db="EMBL/GenBank/DDBJ databases">
        <title>Genome sequence of Kibdelosporangium philippinense ATCC 49844.</title>
        <authorList>
            <person name="Fedorov E.A."/>
            <person name="Omeragic M."/>
            <person name="Shalygina K.F."/>
            <person name="Maclea K.S."/>
        </authorList>
    </citation>
    <scope>NUCLEOTIDE SEQUENCE [LARGE SCALE GENOMIC DNA]</scope>
    <source>
        <strain evidence="5 6">ATCC 49844</strain>
    </source>
</reference>
<accession>A0ABS8ZQW6</accession>
<dbReference type="Pfam" id="PF13407">
    <property type="entry name" value="Peripla_BP_4"/>
    <property type="match status" value="1"/>
</dbReference>
<evidence type="ECO:0000313" key="6">
    <source>
        <dbReference type="Proteomes" id="UP001521150"/>
    </source>
</evidence>
<dbReference type="SUPFAM" id="SSF53822">
    <property type="entry name" value="Periplasmic binding protein-like I"/>
    <property type="match status" value="1"/>
</dbReference>
<keyword evidence="6" id="KW-1185">Reference proteome</keyword>
<organism evidence="5 6">
    <name type="scientific">Kibdelosporangium philippinense</name>
    <dbReference type="NCBI Taxonomy" id="211113"/>
    <lineage>
        <taxon>Bacteria</taxon>
        <taxon>Bacillati</taxon>
        <taxon>Actinomycetota</taxon>
        <taxon>Actinomycetes</taxon>
        <taxon>Pseudonocardiales</taxon>
        <taxon>Pseudonocardiaceae</taxon>
        <taxon>Kibdelosporangium</taxon>
    </lineage>
</organism>
<feature type="domain" description="Periplasmic binding protein" evidence="4">
    <location>
        <begin position="39"/>
        <end position="293"/>
    </location>
</feature>
<sequence>MVWNGARRAVTPAILGLVTAGLVACGEPNSTDGDRKYVIGVSNTLVGNGWREEMICAVKAEALASGKVSKVVVANRNGGPTEQIADLRSLISQGVNAIIVNPSDREKLNPVIKQAKEKDIVVVSVDQAVSEPTAYTATNDQVAYGRLGGEWLAKALGGNGNVVEMRGIAGVPADDDRHKGFTEAIAKYPGIKVVKEVFTGWDYSKGGQQALDLLNSSTKIDGVWTSGIDYTVVRSFQTLNKPFVPIVGADNNEFINQLLTLNGNGLNGAAVTNPATIGGVGTSIALDVLDGKQMPREALLTPQVWDFQSAKDQLRKNYFPDRDPTYSSQVEVKPYTDYTPEQLFACKGPGD</sequence>
<comment type="caution">
    <text evidence="5">The sequence shown here is derived from an EMBL/GenBank/DDBJ whole genome shotgun (WGS) entry which is preliminary data.</text>
</comment>
<comment type="subcellular location">
    <subcellularLocation>
        <location evidence="1">Cell envelope</location>
    </subcellularLocation>
</comment>
<dbReference type="InterPro" id="IPR028082">
    <property type="entry name" value="Peripla_BP_I"/>
</dbReference>
<dbReference type="CDD" id="cd06300">
    <property type="entry name" value="PBP1_ABC_sugar_binding-like"/>
    <property type="match status" value="1"/>
</dbReference>
<comment type="similarity">
    <text evidence="2">Belongs to the bacterial solute-binding protein 2 family.</text>
</comment>
<evidence type="ECO:0000256" key="2">
    <source>
        <dbReference type="ARBA" id="ARBA00007639"/>
    </source>
</evidence>
<gene>
    <name evidence="5" type="ORF">LWC34_46035</name>
</gene>
<evidence type="ECO:0000256" key="3">
    <source>
        <dbReference type="ARBA" id="ARBA00022729"/>
    </source>
</evidence>
<dbReference type="PANTHER" id="PTHR46847">
    <property type="entry name" value="D-ALLOSE-BINDING PERIPLASMIC PROTEIN-RELATED"/>
    <property type="match status" value="1"/>
</dbReference>
<name>A0ABS8ZQW6_9PSEU</name>
<proteinExistence type="inferred from homology"/>
<evidence type="ECO:0000313" key="5">
    <source>
        <dbReference type="EMBL" id="MCE7010115.1"/>
    </source>
</evidence>
<protein>
    <submittedName>
        <fullName evidence="5">ABC transporter substrate-binding protein</fullName>
    </submittedName>
</protein>
<dbReference type="PROSITE" id="PS51257">
    <property type="entry name" value="PROKAR_LIPOPROTEIN"/>
    <property type="match status" value="1"/>
</dbReference>
<dbReference type="EMBL" id="JAJVCN010000004">
    <property type="protein sequence ID" value="MCE7010115.1"/>
    <property type="molecule type" value="Genomic_DNA"/>
</dbReference>
<dbReference type="RefSeq" id="WP_233731570.1">
    <property type="nucleotide sequence ID" value="NZ_JAJVCN010000004.1"/>
</dbReference>
<keyword evidence="3" id="KW-0732">Signal</keyword>
<evidence type="ECO:0000259" key="4">
    <source>
        <dbReference type="Pfam" id="PF13407"/>
    </source>
</evidence>
<dbReference type="Proteomes" id="UP001521150">
    <property type="component" value="Unassembled WGS sequence"/>
</dbReference>